<keyword evidence="3" id="KW-1185">Reference proteome</keyword>
<dbReference type="Pfam" id="PF01425">
    <property type="entry name" value="Amidase"/>
    <property type="match status" value="1"/>
</dbReference>
<dbReference type="InterPro" id="IPR036928">
    <property type="entry name" value="AS_sf"/>
</dbReference>
<dbReference type="PANTHER" id="PTHR11895">
    <property type="entry name" value="TRANSAMIDASE"/>
    <property type="match status" value="1"/>
</dbReference>
<evidence type="ECO:0000313" key="3">
    <source>
        <dbReference type="Proteomes" id="UP000321638"/>
    </source>
</evidence>
<reference evidence="2 3" key="1">
    <citation type="submission" date="2019-06" db="EMBL/GenBank/DDBJ databases">
        <title>New taxonomy in bacterial strain CC-CFT640, isolated from vineyard.</title>
        <authorList>
            <person name="Lin S.-Y."/>
            <person name="Tsai C.-F."/>
            <person name="Young C.-C."/>
        </authorList>
    </citation>
    <scope>NUCLEOTIDE SEQUENCE [LARGE SCALE GENOMIC DNA]</scope>
    <source>
        <strain evidence="2 3">CC-CFT640</strain>
    </source>
</reference>
<dbReference type="Gene3D" id="3.90.1300.10">
    <property type="entry name" value="Amidase signature (AS) domain"/>
    <property type="match status" value="1"/>
</dbReference>
<sequence length="474" mass="49926">MADSGLCRLSAVETVDLLKRRQVSPLELIDAAEARVAAVDGVVNAMVTRTFERARQKAAGLALPDPATPGWLGGLPLAVKDLNDVEGVRTTFGSPAFKDNISQRSCLSVQHLEAMGGLVIGKSNTPEFGAGAQTFNEVFGITRNPWDTRMTCAGSSGGAAVALATGQAWLATGSDLGGSLRTPASFCGVVGFRPSPGRVPAGPSVLPLNTFPVNGPMGRCVADVALMLDATARHHPLDPLSYDAPAVCYAQAVANPVKPARVAWGGGFNGACPLDPEIEAICRQATLRFAEIGAVVEDTAPDAGGAREAFQVFRGHFMAASHGGLLKSRRDLLKPEVIWNIEYGLSLTGEDLRRASLLQGQLYARFAAFMAGFDILAVPTAPVPPFPVEQRYVEEINGHKMPSYIDWVLITSIITMTGLPAVSVPVGFTSSGLPVGLQLVGRPRGEAGLLAAAKLLEDMTGLHKRLPIDPVVRH</sequence>
<feature type="domain" description="Amidase" evidence="1">
    <location>
        <begin position="27"/>
        <end position="450"/>
    </location>
</feature>
<dbReference type="AlphaFoldDB" id="A0A5C8P736"/>
<dbReference type="InterPro" id="IPR000120">
    <property type="entry name" value="Amidase"/>
</dbReference>
<dbReference type="EMBL" id="VDUZ01000078">
    <property type="protein sequence ID" value="TXL69570.1"/>
    <property type="molecule type" value="Genomic_DNA"/>
</dbReference>
<accession>A0A5C8P736</accession>
<organism evidence="2 3">
    <name type="scientific">Vineibacter terrae</name>
    <dbReference type="NCBI Taxonomy" id="2586908"/>
    <lineage>
        <taxon>Bacteria</taxon>
        <taxon>Pseudomonadati</taxon>
        <taxon>Pseudomonadota</taxon>
        <taxon>Alphaproteobacteria</taxon>
        <taxon>Hyphomicrobiales</taxon>
        <taxon>Vineibacter</taxon>
    </lineage>
</organism>
<comment type="caution">
    <text evidence="2">The sequence shown here is derived from an EMBL/GenBank/DDBJ whole genome shotgun (WGS) entry which is preliminary data.</text>
</comment>
<dbReference type="SUPFAM" id="SSF75304">
    <property type="entry name" value="Amidase signature (AS) enzymes"/>
    <property type="match status" value="1"/>
</dbReference>
<dbReference type="OrthoDB" id="7245165at2"/>
<dbReference type="RefSeq" id="WP_147852334.1">
    <property type="nucleotide sequence ID" value="NZ_VDUZ01000078.1"/>
</dbReference>
<evidence type="ECO:0000313" key="2">
    <source>
        <dbReference type="EMBL" id="TXL69570.1"/>
    </source>
</evidence>
<proteinExistence type="predicted"/>
<evidence type="ECO:0000259" key="1">
    <source>
        <dbReference type="Pfam" id="PF01425"/>
    </source>
</evidence>
<name>A0A5C8P736_9HYPH</name>
<dbReference type="GO" id="GO:0003824">
    <property type="term" value="F:catalytic activity"/>
    <property type="evidence" value="ECO:0007669"/>
    <property type="project" value="InterPro"/>
</dbReference>
<dbReference type="InterPro" id="IPR023631">
    <property type="entry name" value="Amidase_dom"/>
</dbReference>
<dbReference type="Proteomes" id="UP000321638">
    <property type="component" value="Unassembled WGS sequence"/>
</dbReference>
<protein>
    <submittedName>
        <fullName evidence="2">Amidase</fullName>
    </submittedName>
</protein>
<gene>
    <name evidence="2" type="ORF">FHP25_38520</name>
</gene>
<dbReference type="PANTHER" id="PTHR11895:SF76">
    <property type="entry name" value="INDOLEACETAMIDE HYDROLASE"/>
    <property type="match status" value="1"/>
</dbReference>